<keyword evidence="9" id="KW-0227">DNA damage</keyword>
<dbReference type="Gene3D" id="3.40.50.12650">
    <property type="match status" value="1"/>
</dbReference>
<evidence type="ECO:0000256" key="13">
    <source>
        <dbReference type="ARBA" id="ARBA00023204"/>
    </source>
</evidence>
<comment type="similarity">
    <text evidence="4">Belongs to the telombin family.</text>
</comment>
<dbReference type="PANTHER" id="PTHR23240">
    <property type="entry name" value="DNA CROSS-LINK REPAIR PROTEIN PSO2/SNM1-RELATED"/>
    <property type="match status" value="1"/>
</dbReference>
<keyword evidence="8" id="KW-0540">Nuclease</keyword>
<evidence type="ECO:0000259" key="20">
    <source>
        <dbReference type="Pfam" id="PF16686"/>
    </source>
</evidence>
<evidence type="ECO:0000256" key="17">
    <source>
        <dbReference type="ARBA" id="ARBA00042738"/>
    </source>
</evidence>
<evidence type="ECO:0000256" key="7">
    <source>
        <dbReference type="ARBA" id="ARBA00022454"/>
    </source>
</evidence>
<dbReference type="InterPro" id="IPR032042">
    <property type="entry name" value="POT1PC"/>
</dbReference>
<keyword evidence="12" id="KW-0238">DNA-binding</keyword>
<dbReference type="GO" id="GO:0008800">
    <property type="term" value="F:beta-lactamase activity"/>
    <property type="evidence" value="ECO:0007669"/>
    <property type="project" value="UniProtKB-EC"/>
</dbReference>
<evidence type="ECO:0000256" key="14">
    <source>
        <dbReference type="ARBA" id="ARBA00023242"/>
    </source>
</evidence>
<feature type="compositionally biased region" description="Basic and acidic residues" evidence="18">
    <location>
        <begin position="201"/>
        <end position="216"/>
    </location>
</feature>
<comment type="subcellular location">
    <subcellularLocation>
        <location evidence="3">Chromosome</location>
        <location evidence="3">Telomere</location>
    </subcellularLocation>
    <subcellularLocation>
        <location evidence="2">Nucleus</location>
    </subcellularLocation>
</comment>
<dbReference type="InterPro" id="IPR036866">
    <property type="entry name" value="RibonucZ/Hydroxyglut_hydro"/>
</dbReference>
<evidence type="ECO:0000256" key="2">
    <source>
        <dbReference type="ARBA" id="ARBA00004123"/>
    </source>
</evidence>
<keyword evidence="13" id="KW-0234">DNA repair</keyword>
<proteinExistence type="inferred from homology"/>
<evidence type="ECO:0000259" key="19">
    <source>
        <dbReference type="Pfam" id="PF07522"/>
    </source>
</evidence>
<evidence type="ECO:0000256" key="4">
    <source>
        <dbReference type="ARBA" id="ARBA00008442"/>
    </source>
</evidence>
<feature type="domain" description="DNA repair metallo-beta-lactamase" evidence="19">
    <location>
        <begin position="479"/>
        <end position="522"/>
    </location>
</feature>
<dbReference type="Gene3D" id="3.60.15.10">
    <property type="entry name" value="Ribonuclease Z/Hydroxyacylglutathione hydrolase-like"/>
    <property type="match status" value="1"/>
</dbReference>
<keyword evidence="21" id="KW-1185">Reference proteome</keyword>
<evidence type="ECO:0000256" key="8">
    <source>
        <dbReference type="ARBA" id="ARBA00022722"/>
    </source>
</evidence>
<accession>A0A1I7U4F0</accession>
<dbReference type="GO" id="GO:0000781">
    <property type="term" value="C:chromosome, telomeric region"/>
    <property type="evidence" value="ECO:0007669"/>
    <property type="project" value="UniProtKB-SubCell"/>
</dbReference>
<dbReference type="Proteomes" id="UP000095282">
    <property type="component" value="Unplaced"/>
</dbReference>
<dbReference type="GO" id="GO:0005634">
    <property type="term" value="C:nucleus"/>
    <property type="evidence" value="ECO:0007669"/>
    <property type="project" value="UniProtKB-SubCell"/>
</dbReference>
<evidence type="ECO:0000256" key="3">
    <source>
        <dbReference type="ARBA" id="ARBA00004574"/>
    </source>
</evidence>
<dbReference type="GO" id="GO:0036297">
    <property type="term" value="P:interstrand cross-link repair"/>
    <property type="evidence" value="ECO:0007669"/>
    <property type="project" value="TreeGrafter"/>
</dbReference>
<dbReference type="Gene3D" id="2.40.50.140">
    <property type="entry name" value="Nucleic acid-binding proteins"/>
    <property type="match status" value="1"/>
</dbReference>
<keyword evidence="10" id="KW-0378">Hydrolase</keyword>
<dbReference type="Pfam" id="PF07522">
    <property type="entry name" value="DRMBL"/>
    <property type="match status" value="1"/>
</dbReference>
<name>A0A1I7U4F0_9PELO</name>
<dbReference type="GO" id="GO:0003684">
    <property type="term" value="F:damaged DNA binding"/>
    <property type="evidence" value="ECO:0007669"/>
    <property type="project" value="TreeGrafter"/>
</dbReference>
<keyword evidence="7" id="KW-0158">Chromosome</keyword>
<keyword evidence="14" id="KW-0539">Nucleus</keyword>
<dbReference type="SUPFAM" id="SSF50249">
    <property type="entry name" value="Nucleic acid-binding proteins"/>
    <property type="match status" value="1"/>
</dbReference>
<evidence type="ECO:0000313" key="22">
    <source>
        <dbReference type="WBParaSite" id="Csp11.Scaffold629.g14744.t1"/>
    </source>
</evidence>
<dbReference type="WBParaSite" id="Csp11.Scaffold629.g14744.t1">
    <property type="protein sequence ID" value="Csp11.Scaffold629.g14744.t1"/>
    <property type="gene ID" value="Csp11.Scaffold629.g14744"/>
</dbReference>
<evidence type="ECO:0000256" key="12">
    <source>
        <dbReference type="ARBA" id="ARBA00023125"/>
    </source>
</evidence>
<feature type="domain" description="Protection of telomeres protein 1 ssDNA-binding" evidence="20">
    <location>
        <begin position="34"/>
        <end position="183"/>
    </location>
</feature>
<evidence type="ECO:0000313" key="21">
    <source>
        <dbReference type="Proteomes" id="UP000095282"/>
    </source>
</evidence>
<evidence type="ECO:0000256" key="9">
    <source>
        <dbReference type="ARBA" id="ARBA00022763"/>
    </source>
</evidence>
<keyword evidence="11" id="KW-0779">Telomere</keyword>
<evidence type="ECO:0000256" key="16">
    <source>
        <dbReference type="ARBA" id="ARBA00041693"/>
    </source>
</evidence>
<dbReference type="STRING" id="1561998.A0A1I7U4F0"/>
<sequence>MEPFPVFEEPSINLDELVRAAGRFREDNFFLLKRTYTDVILQVHSIVETKQSKIILRGWRGKMLGPSDKIAEKASKEFRLGQRNFFRYIVPPKEQLIRAIEVFGRLCLLEVFVYDEHRQSMQGIRSGDFVVIKNLHIAEDDSKVGNLILHSGLDEYERGIWYVPDDYPDESFQELREQVEKALESVTDYEGVEEFEEEQSQEEKPLVVQKTDKEFPESTEPEVPPQKQITLGQKIHVDYFPESNNHYCFLTSWHRDLVIDEKWTGRVFCSEETALIIPIIMGYDPPPKKIIPLKTNKWNRMNNFSVLLIESNHCAGSVMFLFKGPEVEYTHGAYVLCTGRFRADEQFLEELEEGGDYEWLTEKVISNVYMDNTGFDSIDFPTREESLKAVIDAIYAFPKKTRLIPMDLVGKEEVLMKLSDHFFGRISVYEEKTEIMNALDLSFDSEESEDSRIKVIPKNESSDNIPENSVILDLTMDPIDDENRFRRNVYKVAYSDHSSKNEMFRFLKKIHFNRLIPTSIECSEEDLILMNSPEDYFMEEDIRVKREIKEEDLETDSF</sequence>
<evidence type="ECO:0000256" key="15">
    <source>
        <dbReference type="ARBA" id="ARBA00039555"/>
    </source>
</evidence>
<evidence type="ECO:0000256" key="1">
    <source>
        <dbReference type="ARBA" id="ARBA00001526"/>
    </source>
</evidence>
<dbReference type="GO" id="GO:0006303">
    <property type="term" value="P:double-strand break repair via nonhomologous end joining"/>
    <property type="evidence" value="ECO:0007669"/>
    <property type="project" value="TreeGrafter"/>
</dbReference>
<comment type="similarity">
    <text evidence="5">Belongs to the DNA repair metallo-beta-lactamase (DRMBL) family.</text>
</comment>
<feature type="region of interest" description="Disordered" evidence="18">
    <location>
        <begin position="194"/>
        <end position="225"/>
    </location>
</feature>
<dbReference type="Pfam" id="PF16686">
    <property type="entry name" value="POT1PC"/>
    <property type="match status" value="1"/>
</dbReference>
<organism evidence="21 22">
    <name type="scientific">Caenorhabditis tropicalis</name>
    <dbReference type="NCBI Taxonomy" id="1561998"/>
    <lineage>
        <taxon>Eukaryota</taxon>
        <taxon>Metazoa</taxon>
        <taxon>Ecdysozoa</taxon>
        <taxon>Nematoda</taxon>
        <taxon>Chromadorea</taxon>
        <taxon>Rhabditida</taxon>
        <taxon>Rhabditina</taxon>
        <taxon>Rhabditomorpha</taxon>
        <taxon>Rhabditoidea</taxon>
        <taxon>Rhabditidae</taxon>
        <taxon>Peloderinae</taxon>
        <taxon>Caenorhabditis</taxon>
    </lineage>
</organism>
<dbReference type="eggNOG" id="KOG1361">
    <property type="taxonomic scope" value="Eukaryota"/>
</dbReference>
<evidence type="ECO:0000256" key="10">
    <source>
        <dbReference type="ARBA" id="ARBA00022801"/>
    </source>
</evidence>
<dbReference type="EC" id="3.5.2.6" evidence="6"/>
<dbReference type="InterPro" id="IPR011084">
    <property type="entry name" value="DRMBL"/>
</dbReference>
<evidence type="ECO:0000256" key="11">
    <source>
        <dbReference type="ARBA" id="ARBA00022895"/>
    </source>
</evidence>
<dbReference type="SUPFAM" id="SSF56281">
    <property type="entry name" value="Metallo-hydrolase/oxidoreductase"/>
    <property type="match status" value="1"/>
</dbReference>
<comment type="catalytic activity">
    <reaction evidence="1">
        <text>a beta-lactam + H2O = a substituted beta-amino acid</text>
        <dbReference type="Rhea" id="RHEA:20401"/>
        <dbReference type="ChEBI" id="CHEBI:15377"/>
        <dbReference type="ChEBI" id="CHEBI:35627"/>
        <dbReference type="ChEBI" id="CHEBI:140347"/>
        <dbReference type="EC" id="3.5.2.6"/>
    </reaction>
</comment>
<dbReference type="PANTHER" id="PTHR23240:SF26">
    <property type="entry name" value="5' EXONUCLEASE APOLLO"/>
    <property type="match status" value="1"/>
</dbReference>
<dbReference type="InterPro" id="IPR012340">
    <property type="entry name" value="NA-bd_OB-fold"/>
</dbReference>
<evidence type="ECO:0000256" key="6">
    <source>
        <dbReference type="ARBA" id="ARBA00012865"/>
    </source>
</evidence>
<protein>
    <recommendedName>
        <fullName evidence="15">5' exonuclease Apollo</fullName>
        <ecNumber evidence="6">3.5.2.6</ecNumber>
    </recommendedName>
    <alternativeName>
        <fullName evidence="16">DNA cross-link repair 1B protein</fullName>
    </alternativeName>
    <alternativeName>
        <fullName evidence="17">SNM1 homolog B</fullName>
    </alternativeName>
</protein>
<evidence type="ECO:0000256" key="18">
    <source>
        <dbReference type="SAM" id="MobiDB-lite"/>
    </source>
</evidence>
<dbReference type="GO" id="GO:0035312">
    <property type="term" value="F:5'-3' DNA exonuclease activity"/>
    <property type="evidence" value="ECO:0007669"/>
    <property type="project" value="TreeGrafter"/>
</dbReference>
<dbReference type="GO" id="GO:0000723">
    <property type="term" value="P:telomere maintenance"/>
    <property type="evidence" value="ECO:0007669"/>
    <property type="project" value="TreeGrafter"/>
</dbReference>
<reference evidence="22" key="1">
    <citation type="submission" date="2016-11" db="UniProtKB">
        <authorList>
            <consortium name="WormBaseParasite"/>
        </authorList>
    </citation>
    <scope>IDENTIFICATION</scope>
</reference>
<evidence type="ECO:0000256" key="5">
    <source>
        <dbReference type="ARBA" id="ARBA00010304"/>
    </source>
</evidence>
<dbReference type="GO" id="GO:0043047">
    <property type="term" value="F:single-stranded telomeric DNA binding"/>
    <property type="evidence" value="ECO:0007669"/>
    <property type="project" value="InterPro"/>
</dbReference>
<dbReference type="AlphaFoldDB" id="A0A1I7U4F0"/>